<evidence type="ECO:0000259" key="6">
    <source>
        <dbReference type="Pfam" id="PF22691"/>
    </source>
</evidence>
<dbReference type="SUPFAM" id="SSF53901">
    <property type="entry name" value="Thiolase-like"/>
    <property type="match status" value="2"/>
</dbReference>
<dbReference type="PROSITE" id="PS00737">
    <property type="entry name" value="THIOLASE_2"/>
    <property type="match status" value="1"/>
</dbReference>
<dbReference type="Pfam" id="PF22691">
    <property type="entry name" value="Thiolase_C_1"/>
    <property type="match status" value="1"/>
</dbReference>
<dbReference type="EC" id="2.3.1.176" evidence="1"/>
<dbReference type="Gene3D" id="3.40.47.10">
    <property type="match status" value="2"/>
</dbReference>
<dbReference type="InterPro" id="IPR016039">
    <property type="entry name" value="Thiolase-like"/>
</dbReference>
<protein>
    <recommendedName>
        <fullName evidence="1">propanoyl-CoA C-acyltransferase</fullName>
        <ecNumber evidence="1">2.3.1.176</ecNumber>
    </recommendedName>
    <alternativeName>
        <fullName evidence="5">Propanoyl-CoA C-acyltransferase</fullName>
    </alternativeName>
</protein>
<evidence type="ECO:0000256" key="5">
    <source>
        <dbReference type="ARBA" id="ARBA00032316"/>
    </source>
</evidence>
<dbReference type="PANTHER" id="PTHR42870:SF1">
    <property type="entry name" value="NON-SPECIFIC LIPID-TRANSFER PROTEIN-LIKE 2"/>
    <property type="match status" value="1"/>
</dbReference>
<gene>
    <name evidence="7" type="ORF">TSIB3V08_LOCUS10762</name>
</gene>
<keyword evidence="3" id="KW-0445">Lipid transport</keyword>
<dbReference type="GO" id="GO:0006869">
    <property type="term" value="P:lipid transport"/>
    <property type="evidence" value="ECO:0007669"/>
    <property type="project" value="UniProtKB-KW"/>
</dbReference>
<evidence type="ECO:0000256" key="4">
    <source>
        <dbReference type="ARBA" id="ARBA00023121"/>
    </source>
</evidence>
<dbReference type="InterPro" id="IPR020613">
    <property type="entry name" value="Thiolase_CS"/>
</dbReference>
<sequence>MAAVAGFCDSPVPSQLFGNAAVEHMAKYGTKPEHLAKIAYKNHKHSVNNPYSQFQEEYTLEQILASPRIFGPLTKLQCCPTSDGSAAAILASEDFVRLHGLQGQAVEIVGMEMATDLPSTFEENSCMKVAGYDMTKTAADNLFSKTSYTPQDVDVVELHDCFSANELITYEALGLCEPGKAGEFIDSGNNTYGGRVVVNPSGGLISKGHPLGATGSPLASCLQQTPCYGESPSLVCGRDLCSTPPHAYNKHPVTGSPLASCLQQTPCYGESPSLMLTTNTLFNAPLFEVLESDCYTKIQLPSRNLGLAQCSELCWQLRGLADKRQVRGAKLALQHNIGLGGAAVVTLYKLGFPHAHAKKDPSYVLLSSGSDIATNVIIVEYFLLSVQDVRGTDYW</sequence>
<feature type="domain" description="Thiolase C-terminal" evidence="6">
    <location>
        <begin position="132"/>
        <end position="214"/>
    </location>
</feature>
<keyword evidence="2" id="KW-0813">Transport</keyword>
<dbReference type="EMBL" id="OC007569">
    <property type="protein sequence ID" value="CAD7266748.1"/>
    <property type="molecule type" value="Genomic_DNA"/>
</dbReference>
<accession>A0A7R9G5S3</accession>
<evidence type="ECO:0000313" key="7">
    <source>
        <dbReference type="EMBL" id="CAD7266748.1"/>
    </source>
</evidence>
<organism evidence="7">
    <name type="scientific">Timema shepardi</name>
    <name type="common">Walking stick</name>
    <dbReference type="NCBI Taxonomy" id="629360"/>
    <lineage>
        <taxon>Eukaryota</taxon>
        <taxon>Metazoa</taxon>
        <taxon>Ecdysozoa</taxon>
        <taxon>Arthropoda</taxon>
        <taxon>Hexapoda</taxon>
        <taxon>Insecta</taxon>
        <taxon>Pterygota</taxon>
        <taxon>Neoptera</taxon>
        <taxon>Polyneoptera</taxon>
        <taxon>Phasmatodea</taxon>
        <taxon>Timematodea</taxon>
        <taxon>Timematoidea</taxon>
        <taxon>Timematidae</taxon>
        <taxon>Timema</taxon>
    </lineage>
</organism>
<dbReference type="PANTHER" id="PTHR42870">
    <property type="entry name" value="ACETYL-COA C-ACETYLTRANSFERASE"/>
    <property type="match status" value="1"/>
</dbReference>
<dbReference type="FunFam" id="3.40.47.10:FF:000126">
    <property type="entry name" value="Protein CBG20965"/>
    <property type="match status" value="1"/>
</dbReference>
<name>A0A7R9G5S3_TIMSH</name>
<keyword evidence="4" id="KW-0446">Lipid-binding</keyword>
<dbReference type="GO" id="GO:0016747">
    <property type="term" value="F:acyltransferase activity, transferring groups other than amino-acyl groups"/>
    <property type="evidence" value="ECO:0007669"/>
    <property type="project" value="InterPro"/>
</dbReference>
<reference evidence="7" key="1">
    <citation type="submission" date="2020-11" db="EMBL/GenBank/DDBJ databases">
        <authorList>
            <person name="Tran Van P."/>
        </authorList>
    </citation>
    <scope>NUCLEOTIDE SEQUENCE</scope>
</reference>
<dbReference type="AlphaFoldDB" id="A0A7R9G5S3"/>
<evidence type="ECO:0000256" key="3">
    <source>
        <dbReference type="ARBA" id="ARBA00023055"/>
    </source>
</evidence>
<evidence type="ECO:0000256" key="1">
    <source>
        <dbReference type="ARBA" id="ARBA00012352"/>
    </source>
</evidence>
<evidence type="ECO:0000256" key="2">
    <source>
        <dbReference type="ARBA" id="ARBA00022448"/>
    </source>
</evidence>
<proteinExistence type="predicted"/>
<dbReference type="CDD" id="cd00829">
    <property type="entry name" value="SCP-x_thiolase"/>
    <property type="match status" value="1"/>
</dbReference>
<dbReference type="GO" id="GO:0008289">
    <property type="term" value="F:lipid binding"/>
    <property type="evidence" value="ECO:0007669"/>
    <property type="project" value="UniProtKB-KW"/>
</dbReference>
<dbReference type="InterPro" id="IPR055140">
    <property type="entry name" value="Thiolase_C_2"/>
</dbReference>